<evidence type="ECO:0000313" key="6">
    <source>
        <dbReference type="EMBL" id="MVQ30938.1"/>
    </source>
</evidence>
<keyword evidence="1" id="KW-0597">Phosphoprotein</keyword>
<feature type="transmembrane region" description="Helical" evidence="4">
    <location>
        <begin position="277"/>
        <end position="299"/>
    </location>
</feature>
<accession>A0A6N8IVX3</accession>
<dbReference type="PANTHER" id="PTHR12962:SF1">
    <property type="entry name" value="COLD SHOCK DOMAIN-CONTAINING PROTEIN CG9705"/>
    <property type="match status" value="1"/>
</dbReference>
<evidence type="ECO:0000259" key="5">
    <source>
        <dbReference type="PROSITE" id="PS51857"/>
    </source>
</evidence>
<evidence type="ECO:0000256" key="4">
    <source>
        <dbReference type="SAM" id="Phobius"/>
    </source>
</evidence>
<dbReference type="Proteomes" id="UP000469385">
    <property type="component" value="Unassembled WGS sequence"/>
</dbReference>
<gene>
    <name evidence="6" type="ORF">GON04_15875</name>
</gene>
<sequence>MTGVEALPRHDASAAQARRATRGSQHGRPARTGYARAAPRPFRIRHDPDHRSRPRSLRLAPGVPHRPACRPLPRHHQPQAGARLRVAAAVDAAGAVARVRRRPGARAERLHLGRRPPGRPGRGGEPGRGVGRRQDPPAPGPQGPRDLRLRDAARDPGSAAGVSAGPRFTGRLKAWHDDRGYGFIEPAQGGQEIFVHVSAFAPRVGRPQQGEVLTFEVEPGPRGKKRAKRVEVVRQPARARARRDSPAAWGTATLFAIPAFAALVLAVAVLWKPPAGVAVVYLVASGVAFVAYALDKAAARRGDSRTPEATLHLLALVGGWPGALLAQQFLRHKSVKAGFRAAFWGTVLLNVAAFVALCSPFARRLWPFH</sequence>
<name>A0A6N8IVX3_9BURK</name>
<keyword evidence="4" id="KW-0472">Membrane</keyword>
<evidence type="ECO:0000256" key="2">
    <source>
        <dbReference type="RuleBase" id="RU000408"/>
    </source>
</evidence>
<evidence type="ECO:0000256" key="3">
    <source>
        <dbReference type="SAM" id="MobiDB-lite"/>
    </source>
</evidence>
<dbReference type="SUPFAM" id="SSF50249">
    <property type="entry name" value="Nucleic acid-binding proteins"/>
    <property type="match status" value="1"/>
</dbReference>
<dbReference type="PROSITE" id="PS51857">
    <property type="entry name" value="CSD_2"/>
    <property type="match status" value="1"/>
</dbReference>
<dbReference type="PROSITE" id="PS00352">
    <property type="entry name" value="CSD_1"/>
    <property type="match status" value="1"/>
</dbReference>
<organism evidence="6 7">
    <name type="scientific">Ramlibacter pinisoli</name>
    <dbReference type="NCBI Taxonomy" id="2682844"/>
    <lineage>
        <taxon>Bacteria</taxon>
        <taxon>Pseudomonadati</taxon>
        <taxon>Pseudomonadota</taxon>
        <taxon>Betaproteobacteria</taxon>
        <taxon>Burkholderiales</taxon>
        <taxon>Comamonadaceae</taxon>
        <taxon>Ramlibacter</taxon>
    </lineage>
</organism>
<feature type="transmembrane region" description="Helical" evidence="4">
    <location>
        <begin position="342"/>
        <end position="362"/>
    </location>
</feature>
<evidence type="ECO:0000256" key="1">
    <source>
        <dbReference type="ARBA" id="ARBA00022553"/>
    </source>
</evidence>
<dbReference type="InterPro" id="IPR010718">
    <property type="entry name" value="DUF1294"/>
</dbReference>
<dbReference type="AlphaFoldDB" id="A0A6N8IVX3"/>
<feature type="compositionally biased region" description="Basic and acidic residues" evidence="3">
    <location>
        <begin position="145"/>
        <end position="154"/>
    </location>
</feature>
<feature type="transmembrane region" description="Helical" evidence="4">
    <location>
        <begin position="247"/>
        <end position="271"/>
    </location>
</feature>
<dbReference type="EMBL" id="WSEL01000009">
    <property type="protein sequence ID" value="MVQ30938.1"/>
    <property type="molecule type" value="Genomic_DNA"/>
</dbReference>
<dbReference type="InterPro" id="IPR011129">
    <property type="entry name" value="CSD"/>
</dbReference>
<dbReference type="CDD" id="cd04458">
    <property type="entry name" value="CSP_CDS"/>
    <property type="match status" value="1"/>
</dbReference>
<dbReference type="InterPro" id="IPR002059">
    <property type="entry name" value="CSP_DNA-bd"/>
</dbReference>
<dbReference type="Gene3D" id="2.40.50.140">
    <property type="entry name" value="Nucleic acid-binding proteins"/>
    <property type="match status" value="1"/>
</dbReference>
<dbReference type="InterPro" id="IPR052069">
    <property type="entry name" value="Ca-reg_mRNA-binding_domain"/>
</dbReference>
<dbReference type="PRINTS" id="PR00050">
    <property type="entry name" value="COLDSHOCK"/>
</dbReference>
<dbReference type="GO" id="GO:0043488">
    <property type="term" value="P:regulation of mRNA stability"/>
    <property type="evidence" value="ECO:0007669"/>
    <property type="project" value="TreeGrafter"/>
</dbReference>
<dbReference type="InterPro" id="IPR012340">
    <property type="entry name" value="NA-bd_OB-fold"/>
</dbReference>
<dbReference type="Pfam" id="PF00313">
    <property type="entry name" value="CSD"/>
    <property type="match status" value="1"/>
</dbReference>
<reference evidence="6 7" key="1">
    <citation type="submission" date="2019-12" db="EMBL/GenBank/DDBJ databases">
        <authorList>
            <person name="Huq M.A."/>
        </authorList>
    </citation>
    <scope>NUCLEOTIDE SEQUENCE [LARGE SCALE GENOMIC DNA]</scope>
    <source>
        <strain evidence="6 7">MAH-25</strain>
    </source>
</reference>
<feature type="compositionally biased region" description="Gly residues" evidence="3">
    <location>
        <begin position="120"/>
        <end position="129"/>
    </location>
</feature>
<comment type="caution">
    <text evidence="6">The sequence shown here is derived from an EMBL/GenBank/DDBJ whole genome shotgun (WGS) entry which is preliminary data.</text>
</comment>
<dbReference type="GO" id="GO:0003730">
    <property type="term" value="F:mRNA 3'-UTR binding"/>
    <property type="evidence" value="ECO:0007669"/>
    <property type="project" value="TreeGrafter"/>
</dbReference>
<dbReference type="InterPro" id="IPR019844">
    <property type="entry name" value="CSD_CS"/>
</dbReference>
<keyword evidence="4" id="KW-0812">Transmembrane</keyword>
<feature type="domain" description="CSD" evidence="5">
    <location>
        <begin position="167"/>
        <end position="232"/>
    </location>
</feature>
<proteinExistence type="predicted"/>
<protein>
    <submittedName>
        <fullName evidence="6">DUF1294 domain-containing protein</fullName>
    </submittedName>
</protein>
<comment type="subcellular location">
    <subcellularLocation>
        <location evidence="2">Cytoplasm</location>
    </subcellularLocation>
</comment>
<feature type="compositionally biased region" description="Low complexity" evidence="3">
    <location>
        <begin position="80"/>
        <end position="97"/>
    </location>
</feature>
<dbReference type="GO" id="GO:0005829">
    <property type="term" value="C:cytosol"/>
    <property type="evidence" value="ECO:0007669"/>
    <property type="project" value="UniProtKB-ARBA"/>
</dbReference>
<dbReference type="PANTHER" id="PTHR12962">
    <property type="entry name" value="CALCIUM-REGULATED HEAT STABLE PROTEIN CRHSP-24-RELATED"/>
    <property type="match status" value="1"/>
</dbReference>
<feature type="region of interest" description="Disordered" evidence="3">
    <location>
        <begin position="1"/>
        <end position="166"/>
    </location>
</feature>
<keyword evidence="7" id="KW-1185">Reference proteome</keyword>
<dbReference type="Pfam" id="PF06961">
    <property type="entry name" value="DUF1294"/>
    <property type="match status" value="1"/>
</dbReference>
<evidence type="ECO:0000313" key="7">
    <source>
        <dbReference type="Proteomes" id="UP000469385"/>
    </source>
</evidence>
<dbReference type="SMART" id="SM00357">
    <property type="entry name" value="CSP"/>
    <property type="match status" value="1"/>
</dbReference>
<keyword evidence="4" id="KW-1133">Transmembrane helix</keyword>